<dbReference type="Pfam" id="PF02759">
    <property type="entry name" value="RUN"/>
    <property type="match status" value="1"/>
</dbReference>
<dbReference type="PANTHER" id="PTHR15591">
    <property type="entry name" value="RUN AND SH3 DOMAIN CONTAINING"/>
    <property type="match status" value="1"/>
</dbReference>
<dbReference type="InterPro" id="IPR004012">
    <property type="entry name" value="Run_dom"/>
</dbReference>
<dbReference type="Proteomes" id="UP001432322">
    <property type="component" value="Unassembled WGS sequence"/>
</dbReference>
<dbReference type="PANTHER" id="PTHR15591:SF13">
    <property type="entry name" value="RUN DOMAIN-CONTAINING PROTEIN"/>
    <property type="match status" value="1"/>
</dbReference>
<evidence type="ECO:0000259" key="2">
    <source>
        <dbReference type="PROSITE" id="PS50826"/>
    </source>
</evidence>
<name>A0AAV5W957_9BILA</name>
<keyword evidence="4" id="KW-1185">Reference proteome</keyword>
<feature type="non-terminal residue" evidence="3">
    <location>
        <position position="1"/>
    </location>
</feature>
<dbReference type="PROSITE" id="PS50826">
    <property type="entry name" value="RUN"/>
    <property type="match status" value="1"/>
</dbReference>
<protein>
    <recommendedName>
        <fullName evidence="2">RUN domain-containing protein</fullName>
    </recommendedName>
</protein>
<evidence type="ECO:0000313" key="3">
    <source>
        <dbReference type="EMBL" id="GMT28342.1"/>
    </source>
</evidence>
<dbReference type="Gene3D" id="1.20.58.900">
    <property type="match status" value="1"/>
</dbReference>
<evidence type="ECO:0000313" key="4">
    <source>
        <dbReference type="Proteomes" id="UP001432322"/>
    </source>
</evidence>
<dbReference type="SUPFAM" id="SSF140741">
    <property type="entry name" value="RUN domain-like"/>
    <property type="match status" value="1"/>
</dbReference>
<evidence type="ECO:0000256" key="1">
    <source>
        <dbReference type="SAM" id="MobiDB-lite"/>
    </source>
</evidence>
<feature type="region of interest" description="Disordered" evidence="1">
    <location>
        <begin position="529"/>
        <end position="559"/>
    </location>
</feature>
<accession>A0AAV5W957</accession>
<feature type="region of interest" description="Disordered" evidence="1">
    <location>
        <begin position="570"/>
        <end position="589"/>
    </location>
</feature>
<dbReference type="GO" id="GO:0031410">
    <property type="term" value="C:cytoplasmic vesicle"/>
    <property type="evidence" value="ECO:0007669"/>
    <property type="project" value="TreeGrafter"/>
</dbReference>
<dbReference type="InterPro" id="IPR047343">
    <property type="entry name" value="RUSC1_2"/>
</dbReference>
<gene>
    <name evidence="3" type="ORF">PFISCL1PPCAC_19639</name>
</gene>
<dbReference type="InterPro" id="IPR037213">
    <property type="entry name" value="Run_dom_sf"/>
</dbReference>
<comment type="caution">
    <text evidence="3">The sequence shown here is derived from an EMBL/GenBank/DDBJ whole genome shotgun (WGS) entry which is preliminary data.</text>
</comment>
<dbReference type="AlphaFoldDB" id="A0AAV5W957"/>
<proteinExistence type="predicted"/>
<dbReference type="EMBL" id="BTSY01000005">
    <property type="protein sequence ID" value="GMT28342.1"/>
    <property type="molecule type" value="Genomic_DNA"/>
</dbReference>
<dbReference type="SMART" id="SM00593">
    <property type="entry name" value="RUN"/>
    <property type="match status" value="1"/>
</dbReference>
<feature type="domain" description="RUN" evidence="2">
    <location>
        <begin position="404"/>
        <end position="533"/>
    </location>
</feature>
<organism evidence="3 4">
    <name type="scientific">Pristionchus fissidentatus</name>
    <dbReference type="NCBI Taxonomy" id="1538716"/>
    <lineage>
        <taxon>Eukaryota</taxon>
        <taxon>Metazoa</taxon>
        <taxon>Ecdysozoa</taxon>
        <taxon>Nematoda</taxon>
        <taxon>Chromadorea</taxon>
        <taxon>Rhabditida</taxon>
        <taxon>Rhabditina</taxon>
        <taxon>Diplogasteromorpha</taxon>
        <taxon>Diplogasteroidea</taxon>
        <taxon>Neodiplogasteridae</taxon>
        <taxon>Pristionchus</taxon>
    </lineage>
</organism>
<feature type="compositionally biased region" description="Polar residues" evidence="1">
    <location>
        <begin position="550"/>
        <end position="559"/>
    </location>
</feature>
<reference evidence="3" key="1">
    <citation type="submission" date="2023-10" db="EMBL/GenBank/DDBJ databases">
        <title>Genome assembly of Pristionchus species.</title>
        <authorList>
            <person name="Yoshida K."/>
            <person name="Sommer R.J."/>
        </authorList>
    </citation>
    <scope>NUCLEOTIDE SEQUENCE</scope>
    <source>
        <strain evidence="3">RS5133</strain>
    </source>
</reference>
<sequence>SILPLPSRLSLLSPPSYSCSIPLTGGDSPFHSIMVELVGVMSGVDEWPDDMDVRVAALDFADSILSIDAASCSSFEPSVSTYDPSVSTDSLDSEQLRQRCEHKTDDYKLTFADSGQWTTSTHLTTWGRIQYSKPLEDKIVSVPNVSCEYVSPSLHRPSSLLIDFVGRHSADINRQVDVNENDIEERRNTHSIKSERWKCPNRMRTSSHRMKRTFADLEEAPELNFLQLPHETRALTESISLPEALGEGPAYLGLSTMIAEQQSAPDSGLGCSGPLHIEDWPSLSILLPKHVAEACAFFRKNTELLGSSNSVERSIRSPNAACATCFRIRRKGVLHPPGWAIPPTQRITLCDCTKSEVTPRPIGRSTTFSSPSGLASRELAVVGLPVYSDARRLVETIVEGVAISIRGDGEDILVEGISSLLSHGLKLDFHPWEIIQAVTAPGPATKKIHELVSSLSISDRSPDDSLHVFIHALVIDCSLECWLSYVLLKERVLRPFYRPSSFLLSAPSSYRSLLNRLLESLQLLSIHDSQDPSSRLSSRAARIPSDSRVPKSSSVPARLSPSLSSIQYRRRASRIPQPRTRVNTPSTSRASLLSSLGLSPIEARVKESSAEPGQLDVSEGERLRVLSTRGSYAHCARLRRMRGSVINGVVPLTNLSLN</sequence>